<protein>
    <recommendedName>
        <fullName evidence="4">Integral membrane protein</fullName>
    </recommendedName>
</protein>
<proteinExistence type="predicted"/>
<evidence type="ECO:0000256" key="1">
    <source>
        <dbReference type="SAM" id="Phobius"/>
    </source>
</evidence>
<evidence type="ECO:0000313" key="2">
    <source>
        <dbReference type="EMBL" id="OGE51432.1"/>
    </source>
</evidence>
<dbReference type="GeneID" id="34577994"/>
<organism evidence="2 3">
    <name type="scientific">Penicillium arizonense</name>
    <dbReference type="NCBI Taxonomy" id="1835702"/>
    <lineage>
        <taxon>Eukaryota</taxon>
        <taxon>Fungi</taxon>
        <taxon>Dikarya</taxon>
        <taxon>Ascomycota</taxon>
        <taxon>Pezizomycotina</taxon>
        <taxon>Eurotiomycetes</taxon>
        <taxon>Eurotiomycetidae</taxon>
        <taxon>Eurotiales</taxon>
        <taxon>Aspergillaceae</taxon>
        <taxon>Penicillium</taxon>
    </lineage>
</organism>
<evidence type="ECO:0008006" key="4">
    <source>
        <dbReference type="Google" id="ProtNLM"/>
    </source>
</evidence>
<keyword evidence="1" id="KW-0472">Membrane</keyword>
<reference evidence="2 3" key="1">
    <citation type="journal article" date="2016" name="Sci. Rep.">
        <title>Penicillium arizonense, a new, genome sequenced fungal species, reveals a high chemical diversity in secreted metabolites.</title>
        <authorList>
            <person name="Grijseels S."/>
            <person name="Nielsen J.C."/>
            <person name="Randelovic M."/>
            <person name="Nielsen J."/>
            <person name="Nielsen K.F."/>
            <person name="Workman M."/>
            <person name="Frisvad J.C."/>
        </authorList>
    </citation>
    <scope>NUCLEOTIDE SEQUENCE [LARGE SCALE GENOMIC DNA]</scope>
    <source>
        <strain evidence="2 3">CBS 141311</strain>
    </source>
</reference>
<dbReference type="GO" id="GO:0006506">
    <property type="term" value="P:GPI anchor biosynthetic process"/>
    <property type="evidence" value="ECO:0007669"/>
    <property type="project" value="InterPro"/>
</dbReference>
<dbReference type="EMBL" id="LXJU01000013">
    <property type="protein sequence ID" value="OGE51432.1"/>
    <property type="molecule type" value="Genomic_DNA"/>
</dbReference>
<dbReference type="GO" id="GO:0000139">
    <property type="term" value="C:Golgi membrane"/>
    <property type="evidence" value="ECO:0007669"/>
    <property type="project" value="InterPro"/>
</dbReference>
<comment type="caution">
    <text evidence="2">The sequence shown here is derived from an EMBL/GenBank/DDBJ whole genome shotgun (WGS) entry which is preliminary data.</text>
</comment>
<feature type="transmembrane region" description="Helical" evidence="1">
    <location>
        <begin position="261"/>
        <end position="279"/>
    </location>
</feature>
<dbReference type="PANTHER" id="PTHR31410">
    <property type="entry name" value="TRANSMEMBRANE PROTEIN 246"/>
    <property type="match status" value="1"/>
</dbReference>
<dbReference type="InterPro" id="IPR029675">
    <property type="entry name" value="PGAP4"/>
</dbReference>
<keyword evidence="1" id="KW-1133">Transmembrane helix</keyword>
<dbReference type="AlphaFoldDB" id="A0A1F5LDZ2"/>
<accession>A0A1F5LDZ2</accession>
<keyword evidence="1" id="KW-0812">Transmembrane</keyword>
<dbReference type="OrthoDB" id="2016523at2759"/>
<keyword evidence="3" id="KW-1185">Reference proteome</keyword>
<dbReference type="CDD" id="cd22189">
    <property type="entry name" value="PGAP4-like_fungal"/>
    <property type="match status" value="1"/>
</dbReference>
<dbReference type="GO" id="GO:0016757">
    <property type="term" value="F:glycosyltransferase activity"/>
    <property type="evidence" value="ECO:0007669"/>
    <property type="project" value="InterPro"/>
</dbReference>
<gene>
    <name evidence="2" type="ORF">PENARI_c013G07100</name>
</gene>
<feature type="transmembrane region" description="Helical" evidence="1">
    <location>
        <begin position="291"/>
        <end position="310"/>
    </location>
</feature>
<evidence type="ECO:0000313" key="3">
    <source>
        <dbReference type="Proteomes" id="UP000177622"/>
    </source>
</evidence>
<dbReference type="PANTHER" id="PTHR31410:SF1">
    <property type="entry name" value="POST-GPI ATTACHMENT TO PROTEINS FACTOR 4"/>
    <property type="match status" value="1"/>
</dbReference>
<dbReference type="Proteomes" id="UP000177622">
    <property type="component" value="Unassembled WGS sequence"/>
</dbReference>
<sequence length="430" mass="49519">MRVGSLNVLLHLLKQPAAKLLLIAGFVYLLAFQYCRIRFWRDPHSAFFDIRNVFEWKYSLLREHQAQHFTSVYNAPSDSGVDDKFGTDHPLMCAALATVKRDKDDYFEATVGSLLVDLDPRERHALHLSVLFANTDPTQHPSWDQRWLGRLVDSVSTYNVSEKQFHHLQELEGQHNFYEKGVYDYIYLLNQCLETGAPYIFILEDDVILADGWFVKTMNGLHQLSHGPTARNNSWIYLRLFYTETSLMWSSSDFWYRNMPLAFLLVMGSGCALLLTIRRHWPTTRPTLNNWTIAAVCLVVIPAFTGLLYMMGKYSLLPLEGVVEMNGPGCCTQGLVFPREQVPALMARLQEKKSGQTDSMIEEYADQTGLTRLALAPQQLQHVGLRSSRDNLEVNTQSTWAFWFEENDARKLKAEHERLLAASDHYWLLD</sequence>
<dbReference type="RefSeq" id="XP_022486877.1">
    <property type="nucleotide sequence ID" value="XM_022633260.1"/>
</dbReference>
<name>A0A1F5LDZ2_PENAI</name>